<keyword evidence="3" id="KW-1185">Reference proteome</keyword>
<dbReference type="EMBL" id="ML996118">
    <property type="protein sequence ID" value="KAF2737194.1"/>
    <property type="molecule type" value="Genomic_DNA"/>
</dbReference>
<feature type="region of interest" description="Disordered" evidence="1">
    <location>
        <begin position="71"/>
        <end position="113"/>
    </location>
</feature>
<comment type="caution">
    <text evidence="2">The sequence shown here is derived from an EMBL/GenBank/DDBJ whole genome shotgun (WGS) entry which is preliminary data.</text>
</comment>
<dbReference type="Proteomes" id="UP000799444">
    <property type="component" value="Unassembled WGS sequence"/>
</dbReference>
<feature type="region of interest" description="Disordered" evidence="1">
    <location>
        <begin position="1"/>
        <end position="48"/>
    </location>
</feature>
<proteinExistence type="predicted"/>
<name>A0A9P4R5Q9_9PLEO</name>
<reference evidence="2" key="1">
    <citation type="journal article" date="2020" name="Stud. Mycol.">
        <title>101 Dothideomycetes genomes: a test case for predicting lifestyles and emergence of pathogens.</title>
        <authorList>
            <person name="Haridas S."/>
            <person name="Albert R."/>
            <person name="Binder M."/>
            <person name="Bloem J."/>
            <person name="Labutti K."/>
            <person name="Salamov A."/>
            <person name="Andreopoulos B."/>
            <person name="Baker S."/>
            <person name="Barry K."/>
            <person name="Bills G."/>
            <person name="Bluhm B."/>
            <person name="Cannon C."/>
            <person name="Castanera R."/>
            <person name="Culley D."/>
            <person name="Daum C."/>
            <person name="Ezra D."/>
            <person name="Gonzalez J."/>
            <person name="Henrissat B."/>
            <person name="Kuo A."/>
            <person name="Liang C."/>
            <person name="Lipzen A."/>
            <person name="Lutzoni F."/>
            <person name="Magnuson J."/>
            <person name="Mondo S."/>
            <person name="Nolan M."/>
            <person name="Ohm R."/>
            <person name="Pangilinan J."/>
            <person name="Park H.-J."/>
            <person name="Ramirez L."/>
            <person name="Alfaro M."/>
            <person name="Sun H."/>
            <person name="Tritt A."/>
            <person name="Yoshinaga Y."/>
            <person name="Zwiers L.-H."/>
            <person name="Turgeon B."/>
            <person name="Goodwin S."/>
            <person name="Spatafora J."/>
            <person name="Crous P."/>
            <person name="Grigoriev I."/>
        </authorList>
    </citation>
    <scope>NUCLEOTIDE SEQUENCE</scope>
    <source>
        <strain evidence="2">CBS 125425</strain>
    </source>
</reference>
<evidence type="ECO:0000256" key="1">
    <source>
        <dbReference type="SAM" id="MobiDB-lite"/>
    </source>
</evidence>
<evidence type="ECO:0000313" key="3">
    <source>
        <dbReference type="Proteomes" id="UP000799444"/>
    </source>
</evidence>
<feature type="compositionally biased region" description="Basic and acidic residues" evidence="1">
    <location>
        <begin position="30"/>
        <end position="45"/>
    </location>
</feature>
<feature type="compositionally biased region" description="Polar residues" evidence="1">
    <location>
        <begin position="102"/>
        <end position="111"/>
    </location>
</feature>
<organism evidence="2 3">
    <name type="scientific">Polyplosphaeria fusca</name>
    <dbReference type="NCBI Taxonomy" id="682080"/>
    <lineage>
        <taxon>Eukaryota</taxon>
        <taxon>Fungi</taxon>
        <taxon>Dikarya</taxon>
        <taxon>Ascomycota</taxon>
        <taxon>Pezizomycotina</taxon>
        <taxon>Dothideomycetes</taxon>
        <taxon>Pleosporomycetidae</taxon>
        <taxon>Pleosporales</taxon>
        <taxon>Tetraplosphaeriaceae</taxon>
        <taxon>Polyplosphaeria</taxon>
    </lineage>
</organism>
<accession>A0A9P4R5Q9</accession>
<dbReference type="AlphaFoldDB" id="A0A9P4R5Q9"/>
<gene>
    <name evidence="2" type="ORF">EJ04DRAFT_130390</name>
</gene>
<protein>
    <submittedName>
        <fullName evidence="2">Uncharacterized protein</fullName>
    </submittedName>
</protein>
<evidence type="ECO:0000313" key="2">
    <source>
        <dbReference type="EMBL" id="KAF2737194.1"/>
    </source>
</evidence>
<sequence>MSGQRRRNNHPQSDLAQNDSHKPHAVPGEGKPKPEPTSEFPDDRAVLAFDNGSTRTAFALEQPTGYAYSLSSAQDTTHRAQAIESRDARRDSPISVNKGHDQNMSGYSHQPATGVPHEIFENWQWNQEHGRYCCVVRDSKGSVTSALKPPAVG</sequence>